<proteinExistence type="predicted"/>
<dbReference type="GeneID" id="34578539"/>
<dbReference type="PANTHER" id="PTHR46082">
    <property type="entry name" value="ATP/GTP-BINDING PROTEIN-RELATED"/>
    <property type="match status" value="1"/>
</dbReference>
<evidence type="ECO:0000313" key="2">
    <source>
        <dbReference type="EMBL" id="OGE50962.1"/>
    </source>
</evidence>
<organism evidence="2 3">
    <name type="scientific">Penicillium arizonense</name>
    <dbReference type="NCBI Taxonomy" id="1835702"/>
    <lineage>
        <taxon>Eukaryota</taxon>
        <taxon>Fungi</taxon>
        <taxon>Dikarya</taxon>
        <taxon>Ascomycota</taxon>
        <taxon>Pezizomycotina</taxon>
        <taxon>Eurotiomycetes</taxon>
        <taxon>Eurotiomycetidae</taxon>
        <taxon>Eurotiales</taxon>
        <taxon>Aspergillaceae</taxon>
        <taxon>Penicillium</taxon>
    </lineage>
</organism>
<dbReference type="SUPFAM" id="SSF52540">
    <property type="entry name" value="P-loop containing nucleoside triphosphate hydrolases"/>
    <property type="match status" value="1"/>
</dbReference>
<feature type="domain" description="NB-ARC" evidence="1">
    <location>
        <begin position="327"/>
        <end position="500"/>
    </location>
</feature>
<dbReference type="AlphaFoldDB" id="A0A1F5LCM2"/>
<dbReference type="InterPro" id="IPR016035">
    <property type="entry name" value="Acyl_Trfase/lysoPLipase"/>
</dbReference>
<dbReference type="Proteomes" id="UP000177622">
    <property type="component" value="Unassembled WGS sequence"/>
</dbReference>
<dbReference type="Gene3D" id="1.25.40.10">
    <property type="entry name" value="Tetratricopeptide repeat domain"/>
    <property type="match status" value="2"/>
</dbReference>
<evidence type="ECO:0000259" key="1">
    <source>
        <dbReference type="Pfam" id="PF00931"/>
    </source>
</evidence>
<dbReference type="PANTHER" id="PTHR46082:SF6">
    <property type="entry name" value="AAA+ ATPASE DOMAIN-CONTAINING PROTEIN-RELATED"/>
    <property type="match status" value="1"/>
</dbReference>
<name>A0A1F5LCM2_PENAI</name>
<dbReference type="GO" id="GO:0043531">
    <property type="term" value="F:ADP binding"/>
    <property type="evidence" value="ECO:0007669"/>
    <property type="project" value="InterPro"/>
</dbReference>
<dbReference type="InterPro" id="IPR011990">
    <property type="entry name" value="TPR-like_helical_dom_sf"/>
</dbReference>
<dbReference type="STRING" id="1835702.A0A1F5LCM2"/>
<comment type="caution">
    <text evidence="2">The sequence shown here is derived from an EMBL/GenBank/DDBJ whole genome shotgun (WGS) entry which is preliminary data.</text>
</comment>
<dbReference type="InterPro" id="IPR053137">
    <property type="entry name" value="NLR-like"/>
</dbReference>
<dbReference type="Pfam" id="PF13374">
    <property type="entry name" value="TPR_10"/>
    <property type="match status" value="3"/>
</dbReference>
<sequence length="977" mass="110380">MLGRLEMDVDECIVAYTELMELVFSEKLNSVPVDWSGNIISQYDSAKLKAAIENVILRSGLSLADPMDDGKPCLSRIFVCTTSKDTLQTTRIRNYTVPNEVALGATICEAALATSAATRYFDPVTIGNRQFVDGAFGANNPVEEVEEEAADIWCTTSRDLKPLVKCFVSIGTGNPAPVAIDDNALKFLSKTLVRMATKPESTERRFMARWSNEVEGKRFFRFNVEQGLQQVHMTEFQKRSLMESATHDYIHQSGQKVRVRDCILNLAGKEEKTSADFEILINEHHALIIRNRIMATVHSSNLTVGVNKPACWAVPFERNTRYVDREVVGKLKRRLFTKHRLERIAIFGLGGVGKTQIALELAYQTRELYPDCAVFWLAAVDMETIQRTYQEVADKLGIEHANPNDDVKSLVQTHLSKPTAGRWLLIFDNADELDMWTETKDSTIGRLESFLPKSDQGAIVFTTRNSRVAQYLAATDIIEIPEMSEHKATHLLRNSLTNKELLNDGISTRKLLNCLTFLPLAIIQAAAFMNQNRMTIASYVDLLNGQEQNAIDLLSEDFEDKGRYKSVRNPVATTWLTSFGQIQRTSPLASTYLCFMACIQQKDIPVSLLPPAADVEKQKSIGILSSYSFVRLKDQDSQLDMHRLVQLSTRNWMRSIKSLKDWESYTLRVLDSLYPVIEVEFCNQWRAAVPHAIRILGLTSKDNFTSERSRLLWKVARCHSIDGRLKEAERLYGEVIKVAEVSGDPENPYILLGRSGLANVYLIQGNKEQVVKLGKECLELSIKIHGPDHPDTTRALLQLAWAHSSLIDKTDGQKAEEYSKLAIQRFIKSLGPGDPETMEAIMSLVTIYRSQGRLSDAAELSLQWLQITKRVLGLHHPRTASGMLRISRLYLEQWRLKEAEAMCVEAAGLCKSTLGSESPQTFQTLEWLAVIWEYQGRRDDAAKLMRECIHLNAQVFGEDHQFTQNLCSQLESWTKPK</sequence>
<dbReference type="SUPFAM" id="SSF48452">
    <property type="entry name" value="TPR-like"/>
    <property type="match status" value="2"/>
</dbReference>
<dbReference type="InterPro" id="IPR002182">
    <property type="entry name" value="NB-ARC"/>
</dbReference>
<evidence type="ECO:0000313" key="3">
    <source>
        <dbReference type="Proteomes" id="UP000177622"/>
    </source>
</evidence>
<keyword evidence="3" id="KW-1185">Reference proteome</keyword>
<protein>
    <recommendedName>
        <fullName evidence="1">NB-ARC domain-containing protein</fullName>
    </recommendedName>
</protein>
<dbReference type="Pfam" id="PF00931">
    <property type="entry name" value="NB-ARC"/>
    <property type="match status" value="1"/>
</dbReference>
<dbReference type="Gene3D" id="3.40.50.300">
    <property type="entry name" value="P-loop containing nucleotide triphosphate hydrolases"/>
    <property type="match status" value="1"/>
</dbReference>
<dbReference type="EMBL" id="LXJU01000015">
    <property type="protein sequence ID" value="OGE50962.1"/>
    <property type="molecule type" value="Genomic_DNA"/>
</dbReference>
<accession>A0A1F5LCM2</accession>
<reference evidence="2 3" key="1">
    <citation type="journal article" date="2016" name="Sci. Rep.">
        <title>Penicillium arizonense, a new, genome sequenced fungal species, reveals a high chemical diversity in secreted metabolites.</title>
        <authorList>
            <person name="Grijseels S."/>
            <person name="Nielsen J.C."/>
            <person name="Randelovic M."/>
            <person name="Nielsen J."/>
            <person name="Nielsen K.F."/>
            <person name="Workman M."/>
            <person name="Frisvad J.C."/>
        </authorList>
    </citation>
    <scope>NUCLEOTIDE SEQUENCE [LARGE SCALE GENOMIC DNA]</scope>
    <source>
        <strain evidence="2 3">CBS 141311</strain>
    </source>
</reference>
<dbReference type="Gene3D" id="3.40.1090.10">
    <property type="entry name" value="Cytosolic phospholipase A2 catalytic domain"/>
    <property type="match status" value="1"/>
</dbReference>
<dbReference type="Pfam" id="PF13424">
    <property type="entry name" value="TPR_12"/>
    <property type="match status" value="1"/>
</dbReference>
<gene>
    <name evidence="2" type="ORF">PENARI_c015G06769</name>
</gene>
<dbReference type="RefSeq" id="XP_022486408.1">
    <property type="nucleotide sequence ID" value="XM_022633805.1"/>
</dbReference>
<dbReference type="SUPFAM" id="SSF52151">
    <property type="entry name" value="FabD/lysophospholipase-like"/>
    <property type="match status" value="1"/>
</dbReference>
<dbReference type="OrthoDB" id="1577640at2759"/>
<dbReference type="InterPro" id="IPR027417">
    <property type="entry name" value="P-loop_NTPase"/>
</dbReference>